<keyword evidence="7" id="KW-1185">Reference proteome</keyword>
<dbReference type="Pfam" id="PF22022">
    <property type="entry name" value="Phage_int_M"/>
    <property type="match status" value="1"/>
</dbReference>
<evidence type="ECO:0000256" key="4">
    <source>
        <dbReference type="ARBA" id="ARBA00023172"/>
    </source>
</evidence>
<dbReference type="PANTHER" id="PTHR30629">
    <property type="entry name" value="PROPHAGE INTEGRASE"/>
    <property type="match status" value="1"/>
</dbReference>
<proteinExistence type="inferred from homology"/>
<dbReference type="EMBL" id="CP040871">
    <property type="protein sequence ID" value="QDA57670.1"/>
    <property type="molecule type" value="Genomic_DNA"/>
</dbReference>
<dbReference type="CDD" id="cd00801">
    <property type="entry name" value="INT_P4_C"/>
    <property type="match status" value="1"/>
</dbReference>
<dbReference type="KEGG" id="thes:FHQ07_10300"/>
<keyword evidence="3" id="KW-0238">DNA-binding</keyword>
<evidence type="ECO:0000256" key="2">
    <source>
        <dbReference type="ARBA" id="ARBA00022908"/>
    </source>
</evidence>
<dbReference type="Pfam" id="PF13356">
    <property type="entry name" value="Arm-DNA-bind_3"/>
    <property type="match status" value="1"/>
</dbReference>
<accession>A0A5B7ZRJ8</accession>
<dbReference type="Gene3D" id="3.30.160.390">
    <property type="entry name" value="Integrase, DNA-binding domain"/>
    <property type="match status" value="1"/>
</dbReference>
<evidence type="ECO:0000256" key="3">
    <source>
        <dbReference type="ARBA" id="ARBA00023125"/>
    </source>
</evidence>
<dbReference type="AlphaFoldDB" id="A0A5B7ZRJ8"/>
<dbReference type="SUPFAM" id="SSF56349">
    <property type="entry name" value="DNA breaking-rejoining enzymes"/>
    <property type="match status" value="1"/>
</dbReference>
<dbReference type="OrthoDB" id="9795573at2"/>
<reference evidence="6 7" key="1">
    <citation type="submission" date="2019-06" db="EMBL/GenBank/DDBJ databases">
        <title>Thermomonas aquatica sp. nov., isolated from an industrial wastewater treatment plant.</title>
        <authorList>
            <person name="Jeon J.H."/>
            <person name="Park D.-S."/>
        </authorList>
    </citation>
    <scope>NUCLEOTIDE SEQUENCE [LARGE SCALE GENOMIC DNA]</scope>
    <source>
        <strain evidence="6 7">SY21</strain>
    </source>
</reference>
<name>A0A5B7ZRJ8_9GAMM</name>
<dbReference type="InterPro" id="IPR053876">
    <property type="entry name" value="Phage_int_M"/>
</dbReference>
<dbReference type="InterPro" id="IPR025166">
    <property type="entry name" value="Integrase_DNA_bind_dom"/>
</dbReference>
<keyword evidence="2" id="KW-0229">DNA integration</keyword>
<dbReference type="InterPro" id="IPR002104">
    <property type="entry name" value="Integrase_catalytic"/>
</dbReference>
<feature type="domain" description="Tyr recombinase" evidence="5">
    <location>
        <begin position="208"/>
        <end position="395"/>
    </location>
</feature>
<gene>
    <name evidence="6" type="ORF">FHQ07_10300</name>
</gene>
<dbReference type="GO" id="GO:0015074">
    <property type="term" value="P:DNA integration"/>
    <property type="evidence" value="ECO:0007669"/>
    <property type="project" value="UniProtKB-KW"/>
</dbReference>
<evidence type="ECO:0000313" key="6">
    <source>
        <dbReference type="EMBL" id="QDA57670.1"/>
    </source>
</evidence>
<dbReference type="InterPro" id="IPR038488">
    <property type="entry name" value="Integrase_DNA-bd_sf"/>
</dbReference>
<dbReference type="GO" id="GO:0006310">
    <property type="term" value="P:DNA recombination"/>
    <property type="evidence" value="ECO:0007669"/>
    <property type="project" value="UniProtKB-KW"/>
</dbReference>
<sequence>MALSDVAIRKAKSGAKPVKVTDGGGLYLLLRPDGGKWWRLDYRRPVTGKRNTLSLGTYPDVGLADARARRDAARKQLAAGIDPGEHRKAEKAVGREQAANSFEVVAREWLQVRKPGWTDKNFDKEQARLENHAFPYIGGKPVASLGVADIRPIIERLSKVGHLEQAHRLRFQLSRVFKYAVATGRAERDPAADLSEALPSRRDMTKQRYPTITEPKRVGDLLRAIDGFAGTFPVACALKLAPMWFCRPGEIRMAEWAHFDLDSDNPAYRVPPANRKLRKKDKEHPDTAPHVIPLATQAVAILRDLHSLTGRDRYLFPGARDHKRHMSDGAINAALARIGFKDEMVGHGFRHLASTRLRELGWPREVVEAQLSHKVGGTEGVYNMAEYLPKRREMMQAWADHLDDLKAAG</sequence>
<keyword evidence="4" id="KW-0233">DNA recombination</keyword>
<dbReference type="Proteomes" id="UP000308149">
    <property type="component" value="Chromosome"/>
</dbReference>
<dbReference type="Pfam" id="PF00589">
    <property type="entry name" value="Phage_integrase"/>
    <property type="match status" value="1"/>
</dbReference>
<dbReference type="InterPro" id="IPR013762">
    <property type="entry name" value="Integrase-like_cat_sf"/>
</dbReference>
<dbReference type="InterPro" id="IPR050808">
    <property type="entry name" value="Phage_Integrase"/>
</dbReference>
<dbReference type="GO" id="GO:0003677">
    <property type="term" value="F:DNA binding"/>
    <property type="evidence" value="ECO:0007669"/>
    <property type="project" value="UniProtKB-KW"/>
</dbReference>
<protein>
    <submittedName>
        <fullName evidence="6">DUF4102 domain-containing protein</fullName>
    </submittedName>
</protein>
<dbReference type="PANTHER" id="PTHR30629:SF2">
    <property type="entry name" value="PROPHAGE INTEGRASE INTS-RELATED"/>
    <property type="match status" value="1"/>
</dbReference>
<dbReference type="Gene3D" id="1.10.150.130">
    <property type="match status" value="1"/>
</dbReference>
<evidence type="ECO:0000256" key="1">
    <source>
        <dbReference type="ARBA" id="ARBA00008857"/>
    </source>
</evidence>
<dbReference type="RefSeq" id="WP_139716721.1">
    <property type="nucleotide sequence ID" value="NZ_CP040871.1"/>
</dbReference>
<evidence type="ECO:0000313" key="7">
    <source>
        <dbReference type="Proteomes" id="UP000308149"/>
    </source>
</evidence>
<comment type="similarity">
    <text evidence="1">Belongs to the 'phage' integrase family.</text>
</comment>
<dbReference type="InterPro" id="IPR010998">
    <property type="entry name" value="Integrase_recombinase_N"/>
</dbReference>
<dbReference type="Gene3D" id="1.10.443.10">
    <property type="entry name" value="Intergrase catalytic core"/>
    <property type="match status" value="1"/>
</dbReference>
<organism evidence="6 7">
    <name type="scientific">Thermomonas aquatica</name>
    <dbReference type="NCBI Taxonomy" id="2202149"/>
    <lineage>
        <taxon>Bacteria</taxon>
        <taxon>Pseudomonadati</taxon>
        <taxon>Pseudomonadota</taxon>
        <taxon>Gammaproteobacteria</taxon>
        <taxon>Lysobacterales</taxon>
        <taxon>Lysobacteraceae</taxon>
        <taxon>Thermomonas</taxon>
    </lineage>
</organism>
<evidence type="ECO:0000259" key="5">
    <source>
        <dbReference type="PROSITE" id="PS51898"/>
    </source>
</evidence>
<dbReference type="PROSITE" id="PS51898">
    <property type="entry name" value="TYR_RECOMBINASE"/>
    <property type="match status" value="1"/>
</dbReference>
<dbReference type="InterPro" id="IPR011010">
    <property type="entry name" value="DNA_brk_join_enz"/>
</dbReference>